<organism evidence="1 2">
    <name type="scientific">Saccharopolyspora shandongensis</name>
    <dbReference type="NCBI Taxonomy" id="418495"/>
    <lineage>
        <taxon>Bacteria</taxon>
        <taxon>Bacillati</taxon>
        <taxon>Actinomycetota</taxon>
        <taxon>Actinomycetes</taxon>
        <taxon>Pseudonocardiales</taxon>
        <taxon>Pseudonocardiaceae</taxon>
        <taxon>Saccharopolyspora</taxon>
    </lineage>
</organism>
<keyword evidence="2" id="KW-1185">Reference proteome</keyword>
<dbReference type="Proteomes" id="UP000199529">
    <property type="component" value="Unassembled WGS sequence"/>
</dbReference>
<gene>
    <name evidence="1" type="ORF">SAMN05216215_104526</name>
</gene>
<name>A0A1H3Q261_9PSEU</name>
<evidence type="ECO:0000313" key="1">
    <source>
        <dbReference type="EMBL" id="SDZ07313.1"/>
    </source>
</evidence>
<sequence length="86" mass="9403">MDESVARVRRLPADVLIGRTDGPAPPGGAHLVVGFQHPIRSLRTNADILFCHERELTTSVRLWWDETLRESPGTTLAAAITTGRTA</sequence>
<evidence type="ECO:0000313" key="2">
    <source>
        <dbReference type="Proteomes" id="UP000199529"/>
    </source>
</evidence>
<proteinExistence type="predicted"/>
<protein>
    <submittedName>
        <fullName evidence="1">Uncharacterized protein</fullName>
    </submittedName>
</protein>
<accession>A0A1H3Q261</accession>
<dbReference type="EMBL" id="FNOK01000045">
    <property type="protein sequence ID" value="SDZ07313.1"/>
    <property type="molecule type" value="Genomic_DNA"/>
</dbReference>
<dbReference type="AlphaFoldDB" id="A0A1H3Q261"/>
<reference evidence="2" key="1">
    <citation type="submission" date="2016-10" db="EMBL/GenBank/DDBJ databases">
        <authorList>
            <person name="Varghese N."/>
            <person name="Submissions S."/>
        </authorList>
    </citation>
    <scope>NUCLEOTIDE SEQUENCE [LARGE SCALE GENOMIC DNA]</scope>
    <source>
        <strain evidence="2">CGMCC 4.3530</strain>
    </source>
</reference>